<accession>A0A6S6QMR1</accession>
<protein>
    <submittedName>
        <fullName evidence="2">Uncharacterized protein</fullName>
    </submittedName>
</protein>
<feature type="transmembrane region" description="Helical" evidence="1">
    <location>
        <begin position="40"/>
        <end position="60"/>
    </location>
</feature>
<dbReference type="KEGG" id="acel:acsn021_01920"/>
<keyword evidence="3" id="KW-1185">Reference proteome</keyword>
<name>A0A6S6QMR1_9FIRM</name>
<keyword evidence="1" id="KW-0472">Membrane</keyword>
<gene>
    <name evidence="2" type="ORF">acsn021_01920</name>
</gene>
<dbReference type="EMBL" id="AP023367">
    <property type="protein sequence ID" value="BCJ92623.1"/>
    <property type="molecule type" value="Genomic_DNA"/>
</dbReference>
<keyword evidence="1" id="KW-0812">Transmembrane</keyword>
<organism evidence="2 3">
    <name type="scientific">Anaerocolumna cellulosilytica</name>
    <dbReference type="NCBI Taxonomy" id="433286"/>
    <lineage>
        <taxon>Bacteria</taxon>
        <taxon>Bacillati</taxon>
        <taxon>Bacillota</taxon>
        <taxon>Clostridia</taxon>
        <taxon>Lachnospirales</taxon>
        <taxon>Lachnospiraceae</taxon>
        <taxon>Anaerocolumna</taxon>
    </lineage>
</organism>
<sequence length="61" mass="7197">MLYGKKCVYIFNEKVELCSANELLFDNAELLVAKLLKFTVYYIFIKIQLILSNVCIYIRLN</sequence>
<evidence type="ECO:0000256" key="1">
    <source>
        <dbReference type="SAM" id="Phobius"/>
    </source>
</evidence>
<dbReference type="Proteomes" id="UP000515561">
    <property type="component" value="Chromosome"/>
</dbReference>
<proteinExistence type="predicted"/>
<evidence type="ECO:0000313" key="3">
    <source>
        <dbReference type="Proteomes" id="UP000515561"/>
    </source>
</evidence>
<keyword evidence="1" id="KW-1133">Transmembrane helix</keyword>
<dbReference type="AlphaFoldDB" id="A0A6S6QMR1"/>
<reference evidence="2 3" key="1">
    <citation type="journal article" date="2016" name="Int. J. Syst. Evol. Microbiol.">
        <title>Descriptions of Anaerotaenia torta gen. nov., sp. nov. and Anaerocolumna cellulosilytica gen. nov., sp. nov. isolated from a methanogenic reactor of cattle waste.</title>
        <authorList>
            <person name="Uek A."/>
            <person name="Ohtaki Y."/>
            <person name="Kaku N."/>
            <person name="Ueki K."/>
        </authorList>
    </citation>
    <scope>NUCLEOTIDE SEQUENCE [LARGE SCALE GENOMIC DNA]</scope>
    <source>
        <strain evidence="2 3">SN021</strain>
    </source>
</reference>
<evidence type="ECO:0000313" key="2">
    <source>
        <dbReference type="EMBL" id="BCJ92623.1"/>
    </source>
</evidence>